<dbReference type="NCBIfam" id="TIGR02937">
    <property type="entry name" value="sigma70-ECF"/>
    <property type="match status" value="1"/>
</dbReference>
<organism evidence="7 8">
    <name type="scientific">Bythopirellula goksoeyrii</name>
    <dbReference type="NCBI Taxonomy" id="1400387"/>
    <lineage>
        <taxon>Bacteria</taxon>
        <taxon>Pseudomonadati</taxon>
        <taxon>Planctomycetota</taxon>
        <taxon>Planctomycetia</taxon>
        <taxon>Pirellulales</taxon>
        <taxon>Lacipirellulaceae</taxon>
        <taxon>Bythopirellula</taxon>
    </lineage>
</organism>
<evidence type="ECO:0000259" key="6">
    <source>
        <dbReference type="Pfam" id="PF08281"/>
    </source>
</evidence>
<dbReference type="Pfam" id="PF04542">
    <property type="entry name" value="Sigma70_r2"/>
    <property type="match status" value="1"/>
</dbReference>
<dbReference type="GO" id="GO:0016987">
    <property type="term" value="F:sigma factor activity"/>
    <property type="evidence" value="ECO:0007669"/>
    <property type="project" value="UniProtKB-KW"/>
</dbReference>
<reference evidence="7 8" key="1">
    <citation type="submission" date="2019-08" db="EMBL/GenBank/DDBJ databases">
        <title>Deep-cultivation of Planctomycetes and their phenomic and genomic characterization uncovers novel biology.</title>
        <authorList>
            <person name="Wiegand S."/>
            <person name="Jogler M."/>
            <person name="Boedeker C."/>
            <person name="Pinto D."/>
            <person name="Vollmers J."/>
            <person name="Rivas-Marin E."/>
            <person name="Kohn T."/>
            <person name="Peeters S.H."/>
            <person name="Heuer A."/>
            <person name="Rast P."/>
            <person name="Oberbeckmann S."/>
            <person name="Bunk B."/>
            <person name="Jeske O."/>
            <person name="Meyerdierks A."/>
            <person name="Storesund J.E."/>
            <person name="Kallscheuer N."/>
            <person name="Luecker S."/>
            <person name="Lage O.M."/>
            <person name="Pohl T."/>
            <person name="Merkel B.J."/>
            <person name="Hornburger P."/>
            <person name="Mueller R.-W."/>
            <person name="Bruemmer F."/>
            <person name="Labrenz M."/>
            <person name="Spormann A.M."/>
            <person name="Op den Camp H."/>
            <person name="Overmann J."/>
            <person name="Amann R."/>
            <person name="Jetten M.S.M."/>
            <person name="Mascher T."/>
            <person name="Medema M.H."/>
            <person name="Devos D.P."/>
            <person name="Kaster A.-K."/>
            <person name="Ovreas L."/>
            <person name="Rohde M."/>
            <person name="Galperin M.Y."/>
            <person name="Jogler C."/>
        </authorList>
    </citation>
    <scope>NUCLEOTIDE SEQUENCE [LARGE SCALE GENOMIC DNA]</scope>
    <source>
        <strain evidence="7 8">Pr1d</strain>
    </source>
</reference>
<dbReference type="PANTHER" id="PTHR43133">
    <property type="entry name" value="RNA POLYMERASE ECF-TYPE SIGMA FACTO"/>
    <property type="match status" value="1"/>
</dbReference>
<dbReference type="InterPro" id="IPR013249">
    <property type="entry name" value="RNA_pol_sigma70_r4_t2"/>
</dbReference>
<dbReference type="SUPFAM" id="SSF88659">
    <property type="entry name" value="Sigma3 and sigma4 domains of RNA polymerase sigma factors"/>
    <property type="match status" value="1"/>
</dbReference>
<dbReference type="AlphaFoldDB" id="A0A5B9Q691"/>
<keyword evidence="8" id="KW-1185">Reference proteome</keyword>
<evidence type="ECO:0000256" key="4">
    <source>
        <dbReference type="ARBA" id="ARBA00023163"/>
    </source>
</evidence>
<dbReference type="GO" id="GO:0006352">
    <property type="term" value="P:DNA-templated transcription initiation"/>
    <property type="evidence" value="ECO:0007669"/>
    <property type="project" value="InterPro"/>
</dbReference>
<dbReference type="InterPro" id="IPR007627">
    <property type="entry name" value="RNA_pol_sigma70_r2"/>
</dbReference>
<evidence type="ECO:0000256" key="1">
    <source>
        <dbReference type="ARBA" id="ARBA00010641"/>
    </source>
</evidence>
<keyword evidence="2" id="KW-0805">Transcription regulation</keyword>
<protein>
    <submittedName>
        <fullName evidence="7">RNA polymerase sigma factor YlaC</fullName>
    </submittedName>
</protein>
<evidence type="ECO:0000256" key="3">
    <source>
        <dbReference type="ARBA" id="ARBA00023082"/>
    </source>
</evidence>
<dbReference type="RefSeq" id="WP_238476609.1">
    <property type="nucleotide sequence ID" value="NZ_CP042913.1"/>
</dbReference>
<sequence length="209" mass="24167">MARAMREKQLHELFFEYSVSQHLLALPIPIEDGFALREEDQKTLFMTWLEEHGSSVIKVARAYTLTSEECQDLAQEIMLQAWRSLPKFEAKASAATWFYRVALHTAMNWQRNDKPRRSRQQPLMEVDALAPESMNGVKQVQYQETVVQLYNAIHQLPKTDAALVLLYLDQLSYREMAEVLGISESNVGVKLNRAKKSLSELMKGHKHEF</sequence>
<proteinExistence type="inferred from homology"/>
<feature type="domain" description="RNA polymerase sigma factor 70 region 4 type 2" evidence="6">
    <location>
        <begin position="148"/>
        <end position="198"/>
    </location>
</feature>
<dbReference type="PANTHER" id="PTHR43133:SF45">
    <property type="entry name" value="RNA POLYMERASE ECF-TYPE SIGMA FACTOR"/>
    <property type="match status" value="1"/>
</dbReference>
<dbReference type="Gene3D" id="1.10.1740.10">
    <property type="match status" value="1"/>
</dbReference>
<dbReference type="InterPro" id="IPR036388">
    <property type="entry name" value="WH-like_DNA-bd_sf"/>
</dbReference>
<dbReference type="GO" id="GO:0003677">
    <property type="term" value="F:DNA binding"/>
    <property type="evidence" value="ECO:0007669"/>
    <property type="project" value="InterPro"/>
</dbReference>
<evidence type="ECO:0000313" key="8">
    <source>
        <dbReference type="Proteomes" id="UP000323917"/>
    </source>
</evidence>
<accession>A0A5B9Q691</accession>
<evidence type="ECO:0000256" key="2">
    <source>
        <dbReference type="ARBA" id="ARBA00023015"/>
    </source>
</evidence>
<dbReference type="InterPro" id="IPR039425">
    <property type="entry name" value="RNA_pol_sigma-70-like"/>
</dbReference>
<dbReference type="InterPro" id="IPR013325">
    <property type="entry name" value="RNA_pol_sigma_r2"/>
</dbReference>
<name>A0A5B9Q691_9BACT</name>
<keyword evidence="4" id="KW-0804">Transcription</keyword>
<feature type="domain" description="RNA polymerase sigma-70 region 2" evidence="5">
    <location>
        <begin position="50"/>
        <end position="112"/>
    </location>
</feature>
<dbReference type="Pfam" id="PF08281">
    <property type="entry name" value="Sigma70_r4_2"/>
    <property type="match status" value="1"/>
</dbReference>
<evidence type="ECO:0000259" key="5">
    <source>
        <dbReference type="Pfam" id="PF04542"/>
    </source>
</evidence>
<dbReference type="Proteomes" id="UP000323917">
    <property type="component" value="Chromosome"/>
</dbReference>
<evidence type="ECO:0000313" key="7">
    <source>
        <dbReference type="EMBL" id="QEG32932.1"/>
    </source>
</evidence>
<dbReference type="SUPFAM" id="SSF88946">
    <property type="entry name" value="Sigma2 domain of RNA polymerase sigma factors"/>
    <property type="match status" value="1"/>
</dbReference>
<gene>
    <name evidence="7" type="primary">ylaC</name>
    <name evidence="7" type="ORF">Pr1d_01930</name>
</gene>
<dbReference type="EMBL" id="CP042913">
    <property type="protein sequence ID" value="QEG32932.1"/>
    <property type="molecule type" value="Genomic_DNA"/>
</dbReference>
<comment type="similarity">
    <text evidence="1">Belongs to the sigma-70 factor family. ECF subfamily.</text>
</comment>
<dbReference type="InterPro" id="IPR013324">
    <property type="entry name" value="RNA_pol_sigma_r3/r4-like"/>
</dbReference>
<dbReference type="KEGG" id="bgok:Pr1d_01930"/>
<dbReference type="Gene3D" id="1.10.10.10">
    <property type="entry name" value="Winged helix-like DNA-binding domain superfamily/Winged helix DNA-binding domain"/>
    <property type="match status" value="1"/>
</dbReference>
<keyword evidence="3" id="KW-0731">Sigma factor</keyword>
<dbReference type="InterPro" id="IPR014284">
    <property type="entry name" value="RNA_pol_sigma-70_dom"/>
</dbReference>